<feature type="domain" description="Periplasmic binding protein" evidence="5">
    <location>
        <begin position="39"/>
        <end position="288"/>
    </location>
</feature>
<dbReference type="CDD" id="cd19969">
    <property type="entry name" value="PBP1_ABC_sugar_binding-like"/>
    <property type="match status" value="1"/>
</dbReference>
<dbReference type="AlphaFoldDB" id="A0A1N6U0F6"/>
<sequence>MKKLLVLVMVFALTLSFVGMAAAQGDSPLQGSMEDEYVMVTFVSGIEYWKPAYRGMEEAAANLGVSTRYTGATDYDINQQVTVLEQVISQQPAGILLTAINPDALVGPINRAMEAGIPVVTFDADSPNSNRYSFLATSNYEAGVKAANYLADLNDEEGNLGLITIPGQLNHEERARGFQETIANDYPNMEVVSVQDGQSDQAASARAMGSMIQANPDLVGVFTTEASTGVGAATAVEEANMVDNIDIVSFDTDPGTLDFVESGVIDATLAQGTWNMGYWGQMFLFHLKEGLLNPIENGNWQEAGINPLPDYVDTGVNLVTQDNVEFYMGE</sequence>
<proteinExistence type="inferred from homology"/>
<dbReference type="EMBL" id="FTNC01000006">
    <property type="protein sequence ID" value="SIQ59027.1"/>
    <property type="molecule type" value="Genomic_DNA"/>
</dbReference>
<dbReference type="PANTHER" id="PTHR46847">
    <property type="entry name" value="D-ALLOSE-BINDING PERIPLASMIC PROTEIN-RELATED"/>
    <property type="match status" value="1"/>
</dbReference>
<dbReference type="PANTHER" id="PTHR46847:SF1">
    <property type="entry name" value="D-ALLOSE-BINDING PERIPLASMIC PROTEIN-RELATED"/>
    <property type="match status" value="1"/>
</dbReference>
<dbReference type="SUPFAM" id="SSF53822">
    <property type="entry name" value="Periplasmic binding protein-like I"/>
    <property type="match status" value="1"/>
</dbReference>
<evidence type="ECO:0000256" key="3">
    <source>
        <dbReference type="ARBA" id="ARBA00022729"/>
    </source>
</evidence>
<dbReference type="Proteomes" id="UP000185669">
    <property type="component" value="Unassembled WGS sequence"/>
</dbReference>
<name>A0A1N6U0F6_9FIRM</name>
<evidence type="ECO:0000256" key="4">
    <source>
        <dbReference type="SAM" id="SignalP"/>
    </source>
</evidence>
<dbReference type="InterPro" id="IPR028082">
    <property type="entry name" value="Peripla_BP_I"/>
</dbReference>
<dbReference type="Gene3D" id="3.40.50.2300">
    <property type="match status" value="2"/>
</dbReference>
<dbReference type="Pfam" id="PF13407">
    <property type="entry name" value="Peripla_BP_4"/>
    <property type="match status" value="1"/>
</dbReference>
<dbReference type="InterPro" id="IPR025997">
    <property type="entry name" value="SBP_2_dom"/>
</dbReference>
<dbReference type="STRING" id="56779.SAMN05421834_1061"/>
<evidence type="ECO:0000313" key="6">
    <source>
        <dbReference type="EMBL" id="SIQ59027.1"/>
    </source>
</evidence>
<dbReference type="GO" id="GO:0030313">
    <property type="term" value="C:cell envelope"/>
    <property type="evidence" value="ECO:0007669"/>
    <property type="project" value="UniProtKB-SubCell"/>
</dbReference>
<dbReference type="RefSeq" id="WP_200805224.1">
    <property type="nucleotide sequence ID" value="NZ_FTNC01000006.1"/>
</dbReference>
<evidence type="ECO:0000256" key="2">
    <source>
        <dbReference type="ARBA" id="ARBA00007639"/>
    </source>
</evidence>
<comment type="subcellular location">
    <subcellularLocation>
        <location evidence="1">Cell envelope</location>
    </subcellularLocation>
</comment>
<keyword evidence="3 4" id="KW-0732">Signal</keyword>
<keyword evidence="7" id="KW-1185">Reference proteome</keyword>
<organism evidence="6 7">
    <name type="scientific">Halanaerobium kushneri</name>
    <dbReference type="NCBI Taxonomy" id="56779"/>
    <lineage>
        <taxon>Bacteria</taxon>
        <taxon>Bacillati</taxon>
        <taxon>Bacillota</taxon>
        <taxon>Clostridia</taxon>
        <taxon>Halanaerobiales</taxon>
        <taxon>Halanaerobiaceae</taxon>
        <taxon>Halanaerobium</taxon>
    </lineage>
</organism>
<evidence type="ECO:0000259" key="5">
    <source>
        <dbReference type="Pfam" id="PF13407"/>
    </source>
</evidence>
<protein>
    <submittedName>
        <fullName evidence="6">Monosaccharide ABC transporter substrate-binding protein, CUT2 family</fullName>
    </submittedName>
</protein>
<comment type="similarity">
    <text evidence="2">Belongs to the bacterial solute-binding protein 2 family.</text>
</comment>
<reference evidence="7" key="1">
    <citation type="submission" date="2017-01" db="EMBL/GenBank/DDBJ databases">
        <authorList>
            <person name="Varghese N."/>
            <person name="Submissions S."/>
        </authorList>
    </citation>
    <scope>NUCLEOTIDE SEQUENCE [LARGE SCALE GENOMIC DNA]</scope>
    <source>
        <strain evidence="7">ATCC 700103</strain>
    </source>
</reference>
<evidence type="ECO:0000256" key="1">
    <source>
        <dbReference type="ARBA" id="ARBA00004196"/>
    </source>
</evidence>
<accession>A0A1N6U0F6</accession>
<feature type="chain" id="PRO_5039103690" evidence="4">
    <location>
        <begin position="22"/>
        <end position="330"/>
    </location>
</feature>
<evidence type="ECO:0000313" key="7">
    <source>
        <dbReference type="Proteomes" id="UP000185669"/>
    </source>
</evidence>
<dbReference type="GO" id="GO:0030246">
    <property type="term" value="F:carbohydrate binding"/>
    <property type="evidence" value="ECO:0007669"/>
    <property type="project" value="UniProtKB-ARBA"/>
</dbReference>
<gene>
    <name evidence="6" type="ORF">SAMN05421834_1061</name>
</gene>
<feature type="signal peptide" evidence="4">
    <location>
        <begin position="1"/>
        <end position="21"/>
    </location>
</feature>